<proteinExistence type="predicted"/>
<protein>
    <submittedName>
        <fullName evidence="1">Uncharacterized protein</fullName>
    </submittedName>
</protein>
<sequence length="52" mass="5757">MGYVIVIESKSIAHYLNQLAEMGEDVSEYATIWGYSAGSLEPRSPVFEGMTK</sequence>
<accession>A0A645JK34</accession>
<name>A0A645JK34_9ZZZZ</name>
<dbReference type="AlphaFoldDB" id="A0A645JK34"/>
<dbReference type="EMBL" id="VSSQ01136272">
    <property type="protein sequence ID" value="MPN60684.1"/>
    <property type="molecule type" value="Genomic_DNA"/>
</dbReference>
<reference evidence="1" key="1">
    <citation type="submission" date="2019-08" db="EMBL/GenBank/DDBJ databases">
        <authorList>
            <person name="Kucharzyk K."/>
            <person name="Murdoch R.W."/>
            <person name="Higgins S."/>
            <person name="Loffler F."/>
        </authorList>
    </citation>
    <scope>NUCLEOTIDE SEQUENCE</scope>
</reference>
<comment type="caution">
    <text evidence="1">The sequence shown here is derived from an EMBL/GenBank/DDBJ whole genome shotgun (WGS) entry which is preliminary data.</text>
</comment>
<evidence type="ECO:0000313" key="1">
    <source>
        <dbReference type="EMBL" id="MPN60684.1"/>
    </source>
</evidence>
<gene>
    <name evidence="1" type="ORF">SDC9_208415</name>
</gene>
<organism evidence="1">
    <name type="scientific">bioreactor metagenome</name>
    <dbReference type="NCBI Taxonomy" id="1076179"/>
    <lineage>
        <taxon>unclassified sequences</taxon>
        <taxon>metagenomes</taxon>
        <taxon>ecological metagenomes</taxon>
    </lineage>
</organism>